<keyword evidence="1" id="KW-0812">Transmembrane</keyword>
<dbReference type="AlphaFoldDB" id="A0A1N5VPX7"/>
<evidence type="ECO:0000313" key="2">
    <source>
        <dbReference type="EMBL" id="SIM74866.1"/>
    </source>
</evidence>
<dbReference type="RefSeq" id="WP_148689982.1">
    <property type="nucleotide sequence ID" value="NZ_LT671858.1"/>
</dbReference>
<keyword evidence="1" id="KW-1133">Transmembrane helix</keyword>
<dbReference type="GeneID" id="41588703"/>
<protein>
    <submittedName>
        <fullName evidence="2">Multipass membrane protein</fullName>
    </submittedName>
</protein>
<accession>A0A1N5VPX7</accession>
<dbReference type="Proteomes" id="UP000195607">
    <property type="component" value="Chromosome I"/>
</dbReference>
<dbReference type="EMBL" id="LT671858">
    <property type="protein sequence ID" value="SIM74866.1"/>
    <property type="molecule type" value="Genomic_DNA"/>
</dbReference>
<gene>
    <name evidence="2" type="ORF">CSP5_1462</name>
</gene>
<evidence type="ECO:0000256" key="1">
    <source>
        <dbReference type="SAM" id="Phobius"/>
    </source>
</evidence>
<keyword evidence="1" id="KW-0472">Membrane</keyword>
<evidence type="ECO:0000313" key="3">
    <source>
        <dbReference type="Proteomes" id="UP000195607"/>
    </source>
</evidence>
<feature type="transmembrane region" description="Helical" evidence="1">
    <location>
        <begin position="500"/>
        <end position="521"/>
    </location>
</feature>
<reference evidence="2 3" key="1">
    <citation type="submission" date="2016-04" db="EMBL/GenBank/DDBJ databases">
        <authorList>
            <person name="Evans L.H."/>
            <person name="Alamgir A."/>
            <person name="Owens N."/>
            <person name="Weber N.D."/>
            <person name="Virtaneva K."/>
            <person name="Barbian K."/>
            <person name="Babar A."/>
            <person name="Rosenke K."/>
        </authorList>
    </citation>
    <scope>NUCLEOTIDE SEQUENCE [LARGE SCALE GENOMIC DNA]</scope>
    <source>
        <strain evidence="3">S5(T) (JCM 30642 \VKM B-2941)</strain>
    </source>
</reference>
<organism evidence="2 3">
    <name type="scientific">Cuniculiplasma divulgatum</name>
    <dbReference type="NCBI Taxonomy" id="1673428"/>
    <lineage>
        <taxon>Archaea</taxon>
        <taxon>Methanobacteriati</taxon>
        <taxon>Thermoplasmatota</taxon>
        <taxon>Thermoplasmata</taxon>
        <taxon>Thermoplasmatales</taxon>
        <taxon>Cuniculiplasmataceae</taxon>
        <taxon>Cuniculiplasma</taxon>
    </lineage>
</organism>
<name>A0A1N5VPX7_9ARCH</name>
<feature type="transmembrane region" description="Helical" evidence="1">
    <location>
        <begin position="424"/>
        <end position="446"/>
    </location>
</feature>
<feature type="transmembrane region" description="Helical" evidence="1">
    <location>
        <begin position="385"/>
        <end position="412"/>
    </location>
</feature>
<feature type="transmembrane region" description="Helical" evidence="1">
    <location>
        <begin position="20"/>
        <end position="36"/>
    </location>
</feature>
<feature type="transmembrane region" description="Helical" evidence="1">
    <location>
        <begin position="311"/>
        <end position="339"/>
    </location>
</feature>
<proteinExistence type="predicted"/>
<sequence length="527" mass="59516">MKITADILKSIRSKLTVKSIIILSVISILIFPAILIENASIPTSDSHLYFLSNGYDIHTVSVNHNSKNASNIGAMYQSTYSLINNKLEPVSNTSVRLNVSVVDSNLLDHFFLQLNIYFNVITKKNGSFTLNNTDLLFLLPVDYNRTQNSIRSYHIENYTVLEGENRLVTNQKDDKFGFNSFDVVVNNRTGERGVINMAFLPFYNLGYYGIAPIFLMSGNSSGSYNLSYHLYNPQDQNSVGPLVYLGNYSFNKIYTINSNEGRILSMNEAFNVTFFVNGIALGTVYHNTVLPISITSGISILGLLGNTGAEIMLLVTVFMVLTLFVPMFNLPVYMYYLSLPRKRWYTITNEFISSILTMSIFEGFAFTATYLISELMLHYSLSILAFIYIYLFSVAAFTVFSSLYLLIGVFFIGKTMPRISLTIFLILGYPLIDSLSQSILEIQAIFSDNVLFKPLLDNIRTYNLISGILPVLNVEELNSYFLRSPVSGVIMLNHLSIFDLSPLIFLSSIIGISLTLFYLSIKRYYKY</sequence>
<feature type="transmembrane region" description="Helical" evidence="1">
    <location>
        <begin position="351"/>
        <end position="373"/>
    </location>
</feature>